<protein>
    <recommendedName>
        <fullName evidence="1">CHAT domain-containing protein</fullName>
    </recommendedName>
</protein>
<dbReference type="Proteomes" id="UP001519363">
    <property type="component" value="Unassembled WGS sequence"/>
</dbReference>
<name>A0ABS5AKC5_9PSEU</name>
<accession>A0ABS5AKC5</accession>
<evidence type="ECO:0000313" key="3">
    <source>
        <dbReference type="Proteomes" id="UP001519363"/>
    </source>
</evidence>
<dbReference type="Pfam" id="PF12770">
    <property type="entry name" value="CHAT"/>
    <property type="match status" value="1"/>
</dbReference>
<keyword evidence="3" id="KW-1185">Reference proteome</keyword>
<gene>
    <name evidence="2" type="ORF">JOF53_005536</name>
</gene>
<evidence type="ECO:0000313" key="2">
    <source>
        <dbReference type="EMBL" id="MBP2476664.1"/>
    </source>
</evidence>
<sequence length="361" mass="38045">MTVQLTYVDLGDLYLTWRWEHDPASPRVVVLPRDRVDPPLRDLAAALPTPLPGETAYQALARALTGAYTDRAREAELSGRLAEALLPAQLSAELNEVLLSGRSLHLRVQPSPSTAQVPWEALRVDTAERLVHNAIASVLVPATVRGAPTRHVPPYRPDGPVAAALDPVTPLGPVLGEPTPALAALRVELGPPVDRTALPGALATASRFLYAGHVTTSAHALDARLHLADGPVAAADLLATRCPSRVALIACESGGEHRYAEPSGLVAAFVHGGAEHVTATRWVLPTDEGLARLLPGFARPPEGVLPAAVLAVHAAHGAHDPVAAVNAWQRDQADRWQTTGDPALTPLLWAAFGTTWAPPPG</sequence>
<dbReference type="InterPro" id="IPR024983">
    <property type="entry name" value="CHAT_dom"/>
</dbReference>
<feature type="domain" description="CHAT" evidence="1">
    <location>
        <begin position="77"/>
        <end position="352"/>
    </location>
</feature>
<dbReference type="EMBL" id="JAGIOO010000001">
    <property type="protein sequence ID" value="MBP2476664.1"/>
    <property type="molecule type" value="Genomic_DNA"/>
</dbReference>
<proteinExistence type="predicted"/>
<reference evidence="2 3" key="1">
    <citation type="submission" date="2021-03" db="EMBL/GenBank/DDBJ databases">
        <title>Sequencing the genomes of 1000 actinobacteria strains.</title>
        <authorList>
            <person name="Klenk H.-P."/>
        </authorList>
    </citation>
    <scope>NUCLEOTIDE SEQUENCE [LARGE SCALE GENOMIC DNA]</scope>
    <source>
        <strain evidence="2 3">DSM 44580</strain>
    </source>
</reference>
<organism evidence="2 3">
    <name type="scientific">Crossiella equi</name>
    <dbReference type="NCBI Taxonomy" id="130796"/>
    <lineage>
        <taxon>Bacteria</taxon>
        <taxon>Bacillati</taxon>
        <taxon>Actinomycetota</taxon>
        <taxon>Actinomycetes</taxon>
        <taxon>Pseudonocardiales</taxon>
        <taxon>Pseudonocardiaceae</taxon>
        <taxon>Crossiella</taxon>
    </lineage>
</organism>
<comment type="caution">
    <text evidence="2">The sequence shown here is derived from an EMBL/GenBank/DDBJ whole genome shotgun (WGS) entry which is preliminary data.</text>
</comment>
<evidence type="ECO:0000259" key="1">
    <source>
        <dbReference type="Pfam" id="PF12770"/>
    </source>
</evidence>
<dbReference type="RefSeq" id="WP_158103400.1">
    <property type="nucleotide sequence ID" value="NZ_JAGIOO010000001.1"/>
</dbReference>